<dbReference type="AlphaFoldDB" id="X1H5B2"/>
<feature type="non-terminal residue" evidence="1">
    <location>
        <position position="1"/>
    </location>
</feature>
<dbReference type="SUPFAM" id="SSF52540">
    <property type="entry name" value="P-loop containing nucleoside triphosphate hydrolases"/>
    <property type="match status" value="1"/>
</dbReference>
<organism evidence="1">
    <name type="scientific">marine sediment metagenome</name>
    <dbReference type="NCBI Taxonomy" id="412755"/>
    <lineage>
        <taxon>unclassified sequences</taxon>
        <taxon>metagenomes</taxon>
        <taxon>ecological metagenomes</taxon>
    </lineage>
</organism>
<dbReference type="Gene3D" id="3.40.50.300">
    <property type="entry name" value="P-loop containing nucleotide triphosphate hydrolases"/>
    <property type="match status" value="1"/>
</dbReference>
<accession>X1H5B2</accession>
<reference evidence="1" key="1">
    <citation type="journal article" date="2014" name="Front. Microbiol.">
        <title>High frequency of phylogenetically diverse reductive dehalogenase-homologous genes in deep subseafloor sedimentary metagenomes.</title>
        <authorList>
            <person name="Kawai M."/>
            <person name="Futagami T."/>
            <person name="Toyoda A."/>
            <person name="Takaki Y."/>
            <person name="Nishi S."/>
            <person name="Hori S."/>
            <person name="Arai W."/>
            <person name="Tsubouchi T."/>
            <person name="Morono Y."/>
            <person name="Uchiyama I."/>
            <person name="Ito T."/>
            <person name="Fujiyama A."/>
            <person name="Inagaki F."/>
            <person name="Takami H."/>
        </authorList>
    </citation>
    <scope>NUCLEOTIDE SEQUENCE</scope>
    <source>
        <strain evidence="1">Expedition CK06-06</strain>
    </source>
</reference>
<proteinExistence type="predicted"/>
<comment type="caution">
    <text evidence="1">The sequence shown here is derived from an EMBL/GenBank/DDBJ whole genome shotgun (WGS) entry which is preliminary data.</text>
</comment>
<gene>
    <name evidence="1" type="ORF">S03H2_11197</name>
</gene>
<dbReference type="EMBL" id="BARU01005723">
    <property type="protein sequence ID" value="GAH40463.1"/>
    <property type="molecule type" value="Genomic_DNA"/>
</dbReference>
<evidence type="ECO:0000313" key="1">
    <source>
        <dbReference type="EMBL" id="GAH40463.1"/>
    </source>
</evidence>
<dbReference type="Gene3D" id="3.90.550.10">
    <property type="entry name" value="Spore Coat Polysaccharide Biosynthesis Protein SpsA, Chain A"/>
    <property type="match status" value="1"/>
</dbReference>
<dbReference type="Pfam" id="PF13671">
    <property type="entry name" value="AAA_33"/>
    <property type="match status" value="1"/>
</dbReference>
<name>X1H5B2_9ZZZZ</name>
<dbReference type="InterPro" id="IPR029044">
    <property type="entry name" value="Nucleotide-diphossugar_trans"/>
</dbReference>
<dbReference type="InterPro" id="IPR027417">
    <property type="entry name" value="P-loop_NTPase"/>
</dbReference>
<protein>
    <submittedName>
        <fullName evidence="1">Uncharacterized protein</fullName>
    </submittedName>
</protein>
<sequence>ARNQIKDEESIIHLNADLIFFPELLKRVLNHKGENVVCIDKKIKLDDSMEQVVLIGNRMVLMDKKNVDEANGKAVGIAKISKESINFMLGKIQERISLEYKTEHFYGMIRIALYNVTFYGLEIGSSFFSEVNTIEDYEKAKSITPSKTFIIMLYGLPATGKTTLSRKLRDYFETEINTKLVSTFRIREEMGLVDLYSKEQREKVYKQLFLLLEKKLKRNVNKCIILDGNFNKQERRRKVYKLAKKFNADLYVLKCIVNKKTTIKKRMGERKKHTGILEHKASSVTLYNLIEKEAESIELDEENPTIITIDTEKNKFTINKGTVKIQKFVWEGFLNVFN</sequence>